<proteinExistence type="predicted"/>
<evidence type="ECO:0000256" key="6">
    <source>
        <dbReference type="ARBA" id="ARBA00022692"/>
    </source>
</evidence>
<dbReference type="eggNOG" id="KOG4332">
    <property type="taxonomic scope" value="Eukaryota"/>
</dbReference>
<feature type="transmembrane region" description="Helical" evidence="13">
    <location>
        <begin position="23"/>
        <end position="48"/>
    </location>
</feature>
<dbReference type="InterPro" id="IPR008509">
    <property type="entry name" value="MOT2/MFSD5"/>
</dbReference>
<feature type="coiled-coil region" evidence="12">
    <location>
        <begin position="556"/>
        <end position="583"/>
    </location>
</feature>
<feature type="transmembrane region" description="Helical" evidence="13">
    <location>
        <begin position="113"/>
        <end position="132"/>
    </location>
</feature>
<dbReference type="GO" id="GO:0006811">
    <property type="term" value="P:monoatomic ion transport"/>
    <property type="evidence" value="ECO:0007669"/>
    <property type="project" value="UniProtKB-KW"/>
</dbReference>
<evidence type="ECO:0000256" key="2">
    <source>
        <dbReference type="ARBA" id="ARBA00004651"/>
    </source>
</evidence>
<keyword evidence="9 13" id="KW-0472">Membrane</keyword>
<evidence type="ECO:0000256" key="7">
    <source>
        <dbReference type="ARBA" id="ARBA00022989"/>
    </source>
</evidence>
<keyword evidence="4" id="KW-0813">Transport</keyword>
<evidence type="ECO:0000256" key="13">
    <source>
        <dbReference type="SAM" id="Phobius"/>
    </source>
</evidence>
<comment type="subcellular location">
    <subcellularLocation>
        <location evidence="2">Cell membrane</location>
        <topology evidence="2">Multi-pass membrane protein</topology>
    </subcellularLocation>
</comment>
<keyword evidence="6 13" id="KW-0812">Transmembrane</keyword>
<feature type="transmembrane region" description="Helical" evidence="13">
    <location>
        <begin position="453"/>
        <end position="475"/>
    </location>
</feature>
<dbReference type="PANTHER" id="PTHR23516">
    <property type="entry name" value="SAM (S-ADENOSYL METHIONINE) TRANSPORTER"/>
    <property type="match status" value="1"/>
</dbReference>
<comment type="caution">
    <text evidence="14">The sequence shown here is derived from an EMBL/GenBank/DDBJ whole genome shotgun (WGS) entry which is preliminary data.</text>
</comment>
<dbReference type="AlphaFoldDB" id="K0S2H0"/>
<comment type="function">
    <text evidence="1">Mediates high-affinity intracellular uptake of the rare oligo-element molybdenum.</text>
</comment>
<dbReference type="Proteomes" id="UP000266841">
    <property type="component" value="Unassembled WGS sequence"/>
</dbReference>
<keyword evidence="7 13" id="KW-1133">Transmembrane helix</keyword>
<dbReference type="GO" id="GO:0015098">
    <property type="term" value="F:molybdate ion transmembrane transporter activity"/>
    <property type="evidence" value="ECO:0007669"/>
    <property type="project" value="InterPro"/>
</dbReference>
<name>K0S2H0_THAOC</name>
<organism evidence="14 15">
    <name type="scientific">Thalassiosira oceanica</name>
    <name type="common">Marine diatom</name>
    <dbReference type="NCBI Taxonomy" id="159749"/>
    <lineage>
        <taxon>Eukaryota</taxon>
        <taxon>Sar</taxon>
        <taxon>Stramenopiles</taxon>
        <taxon>Ochrophyta</taxon>
        <taxon>Bacillariophyta</taxon>
        <taxon>Coscinodiscophyceae</taxon>
        <taxon>Thalassiosirophycidae</taxon>
        <taxon>Thalassiosirales</taxon>
        <taxon>Thalassiosiraceae</taxon>
        <taxon>Thalassiosira</taxon>
    </lineage>
</organism>
<feature type="transmembrane region" description="Helical" evidence="13">
    <location>
        <begin position="288"/>
        <end position="310"/>
    </location>
</feature>
<dbReference type="GO" id="GO:0005886">
    <property type="term" value="C:plasma membrane"/>
    <property type="evidence" value="ECO:0007669"/>
    <property type="project" value="UniProtKB-SubCell"/>
</dbReference>
<dbReference type="SUPFAM" id="SSF103473">
    <property type="entry name" value="MFS general substrate transporter"/>
    <property type="match status" value="1"/>
</dbReference>
<feature type="transmembrane region" description="Helical" evidence="13">
    <location>
        <begin position="87"/>
        <end position="107"/>
    </location>
</feature>
<protein>
    <recommendedName>
        <fullName evidence="3">Molybdate-anion transporter</fullName>
    </recommendedName>
    <alternativeName>
        <fullName evidence="10">Major facilitator superfamily domain-containing protein 5</fullName>
    </alternativeName>
    <alternativeName>
        <fullName evidence="11">Molybdate transporter 2 homolog</fullName>
    </alternativeName>
</protein>
<evidence type="ECO:0000256" key="4">
    <source>
        <dbReference type="ARBA" id="ARBA00022448"/>
    </source>
</evidence>
<dbReference type="CDD" id="cd17487">
    <property type="entry name" value="MFS_MFSD5_like"/>
    <property type="match status" value="1"/>
</dbReference>
<sequence>MGFSNSTYPMSSNDMLTSLLPEWPAWAINLLLAMTGALTVTLLMNYFYTPDDEKASAKEKSVLKSTNKTHEALHTEFNSFRKSYLSVYLVIMLADWMQGTHMYTLYLSYDVNISALFLTGFLSGAIFAPFLGSLVDKFGRKRSCIVYCVLEIIINWLEHYSSFEILLLGRVLGGISTNLLFSAFESWMATEHRKKGFPDEWMARTYSECSIGNGATAILAGVIAQVLEDWRGHIGPFQGAIALTMLALLLILRWDENYGETKDAKEEGSSLYRQFTDGWKLVASDSRVFRIGLVQALSEGGVYTFVFMWVPTLLGMNPPGGVPTGCVFSAMMMAITIGGIVFQPLEHFIGTALKTKAKATDWSAVFSYIMASLSMSVPALCLCCSPAETCFDKILLSFIVIEFCVGLSSPIGGVLRSKYVPDAYQGAIMNIFRLPLNAVVVSGTHATDVLPQYQVYGIVSILFLTAAAIQATLAIDNRDARKKVDAWPMLVATVFPILPKRRWLREIPNGFSHSTADASTPSRAQFKRTSKGKDVQPYFATELKFCSVLDVFDYAYQSTCAEMEQMQERHAAAKAKIDLQVKERHAAKVNLEIIGDPT</sequence>
<gene>
    <name evidence="14" type="ORF">THAOC_20800</name>
</gene>
<evidence type="ECO:0000256" key="8">
    <source>
        <dbReference type="ARBA" id="ARBA00023065"/>
    </source>
</evidence>
<feature type="transmembrane region" description="Helical" evidence="13">
    <location>
        <begin position="209"/>
        <end position="227"/>
    </location>
</feature>
<feature type="transmembrane region" description="Helical" evidence="13">
    <location>
        <begin position="394"/>
        <end position="415"/>
    </location>
</feature>
<evidence type="ECO:0000256" key="11">
    <source>
        <dbReference type="ARBA" id="ARBA00032555"/>
    </source>
</evidence>
<dbReference type="Pfam" id="PF05631">
    <property type="entry name" value="MFS_5"/>
    <property type="match status" value="1"/>
</dbReference>
<accession>K0S2H0</accession>
<evidence type="ECO:0000313" key="15">
    <source>
        <dbReference type="Proteomes" id="UP000266841"/>
    </source>
</evidence>
<evidence type="ECO:0000256" key="12">
    <source>
        <dbReference type="SAM" id="Coils"/>
    </source>
</evidence>
<evidence type="ECO:0000256" key="1">
    <source>
        <dbReference type="ARBA" id="ARBA00003019"/>
    </source>
</evidence>
<evidence type="ECO:0000256" key="9">
    <source>
        <dbReference type="ARBA" id="ARBA00023136"/>
    </source>
</evidence>
<keyword evidence="5" id="KW-1003">Cell membrane</keyword>
<keyword evidence="15" id="KW-1185">Reference proteome</keyword>
<feature type="transmembrane region" description="Helical" evidence="13">
    <location>
        <begin position="233"/>
        <end position="252"/>
    </location>
</feature>
<evidence type="ECO:0000313" key="14">
    <source>
        <dbReference type="EMBL" id="EJK59034.1"/>
    </source>
</evidence>
<keyword evidence="8" id="KW-0406">Ion transport</keyword>
<dbReference type="OMA" id="VFMWVPT"/>
<dbReference type="Gene3D" id="1.20.1250.20">
    <property type="entry name" value="MFS general substrate transporter like domains"/>
    <property type="match status" value="1"/>
</dbReference>
<reference evidence="14 15" key="1">
    <citation type="journal article" date="2012" name="Genome Biol.">
        <title>Genome and low-iron response of an oceanic diatom adapted to chronic iron limitation.</title>
        <authorList>
            <person name="Lommer M."/>
            <person name="Specht M."/>
            <person name="Roy A.S."/>
            <person name="Kraemer L."/>
            <person name="Andreson R."/>
            <person name="Gutowska M.A."/>
            <person name="Wolf J."/>
            <person name="Bergner S.V."/>
            <person name="Schilhabel M.B."/>
            <person name="Klostermeier U.C."/>
            <person name="Beiko R.G."/>
            <person name="Rosenstiel P."/>
            <person name="Hippler M."/>
            <person name="Laroche J."/>
        </authorList>
    </citation>
    <scope>NUCLEOTIDE SEQUENCE [LARGE SCALE GENOMIC DNA]</scope>
    <source>
        <strain evidence="14 15">CCMP1005</strain>
    </source>
</reference>
<dbReference type="PANTHER" id="PTHR23516:SF1">
    <property type="entry name" value="MOLYBDATE-ANION TRANSPORTER"/>
    <property type="match status" value="1"/>
</dbReference>
<dbReference type="OrthoDB" id="263957at2759"/>
<dbReference type="EMBL" id="AGNL01023787">
    <property type="protein sequence ID" value="EJK59034.1"/>
    <property type="molecule type" value="Genomic_DNA"/>
</dbReference>
<evidence type="ECO:0000256" key="5">
    <source>
        <dbReference type="ARBA" id="ARBA00022475"/>
    </source>
</evidence>
<evidence type="ECO:0000256" key="3">
    <source>
        <dbReference type="ARBA" id="ARBA00021242"/>
    </source>
</evidence>
<dbReference type="InterPro" id="IPR036259">
    <property type="entry name" value="MFS_trans_sf"/>
</dbReference>
<evidence type="ECO:0000256" key="10">
    <source>
        <dbReference type="ARBA" id="ARBA00030646"/>
    </source>
</evidence>
<keyword evidence="12" id="KW-0175">Coiled coil</keyword>
<feature type="transmembrane region" description="Helical" evidence="13">
    <location>
        <begin position="322"/>
        <end position="345"/>
    </location>
</feature>